<dbReference type="InterPro" id="IPR022701">
    <property type="entry name" value="QTMAN_N"/>
</dbReference>
<dbReference type="AlphaFoldDB" id="A0A5P9NKV6"/>
<proteinExistence type="inferred from homology"/>
<feature type="domain" description="Glycosyl transferase family 1" evidence="7">
    <location>
        <begin position="194"/>
        <end position="309"/>
    </location>
</feature>
<dbReference type="Proteomes" id="UP000326287">
    <property type="component" value="Chromosome"/>
</dbReference>
<dbReference type="Pfam" id="PF12038">
    <property type="entry name" value="QTMAN_N"/>
    <property type="match status" value="1"/>
</dbReference>
<evidence type="ECO:0000256" key="5">
    <source>
        <dbReference type="ARBA" id="ARBA00044539"/>
    </source>
</evidence>
<organism evidence="9 10">
    <name type="scientific">Halioglobus maricola</name>
    <dbReference type="NCBI Taxonomy" id="2601894"/>
    <lineage>
        <taxon>Bacteria</taxon>
        <taxon>Pseudomonadati</taxon>
        <taxon>Pseudomonadota</taxon>
        <taxon>Gammaproteobacteria</taxon>
        <taxon>Cellvibrionales</taxon>
        <taxon>Halieaceae</taxon>
        <taxon>Halioglobus</taxon>
    </lineage>
</organism>
<keyword evidence="3" id="KW-0808">Transferase</keyword>
<evidence type="ECO:0000313" key="9">
    <source>
        <dbReference type="EMBL" id="QFU76503.1"/>
    </source>
</evidence>
<evidence type="ECO:0000259" key="7">
    <source>
        <dbReference type="Pfam" id="PF00534"/>
    </source>
</evidence>
<dbReference type="RefSeq" id="WP_153239645.1">
    <property type="nucleotide sequence ID" value="NZ_CP036422.1"/>
</dbReference>
<keyword evidence="2" id="KW-0328">Glycosyltransferase</keyword>
<evidence type="ECO:0000256" key="1">
    <source>
        <dbReference type="ARBA" id="ARBA00009481"/>
    </source>
</evidence>
<reference evidence="9 10" key="1">
    <citation type="submission" date="2019-02" db="EMBL/GenBank/DDBJ databases">
        <authorList>
            <person name="Li S.-H."/>
        </authorList>
    </citation>
    <scope>NUCLEOTIDE SEQUENCE [LARGE SCALE GENOMIC DNA]</scope>
    <source>
        <strain evidence="9 10">IMCC14385</strain>
    </source>
</reference>
<dbReference type="EMBL" id="CP036422">
    <property type="protein sequence ID" value="QFU76503.1"/>
    <property type="molecule type" value="Genomic_DNA"/>
</dbReference>
<name>A0A5P9NKV6_9GAMM</name>
<evidence type="ECO:0000256" key="6">
    <source>
        <dbReference type="ARBA" id="ARBA00048439"/>
    </source>
</evidence>
<dbReference type="PANTHER" id="PTHR13615:SF3">
    <property type="entry name" value="GLYCOSYLTRANSFERASE-LIKE DOMAIN-CONTAINING PROTEIN 1"/>
    <property type="match status" value="1"/>
</dbReference>
<comment type="similarity">
    <text evidence="1">Belongs to the glycosyltransferase group 1 family. Glycosyltransferase 4 subfamily.</text>
</comment>
<dbReference type="GO" id="GO:0016438">
    <property type="term" value="F:tRNA-queuosine(34) beta-mannosyltransferase activity"/>
    <property type="evidence" value="ECO:0007669"/>
    <property type="project" value="UniProtKB-EC"/>
</dbReference>
<evidence type="ECO:0000256" key="2">
    <source>
        <dbReference type="ARBA" id="ARBA00022676"/>
    </source>
</evidence>
<accession>A0A5P9NKV6</accession>
<dbReference type="Gene3D" id="3.40.50.2000">
    <property type="entry name" value="Glycogen Phosphorylase B"/>
    <property type="match status" value="2"/>
</dbReference>
<gene>
    <name evidence="9" type="ORF">EY643_13005</name>
</gene>
<dbReference type="SUPFAM" id="SSF53756">
    <property type="entry name" value="UDP-Glycosyltransferase/glycogen phosphorylase"/>
    <property type="match status" value="1"/>
</dbReference>
<evidence type="ECO:0000256" key="4">
    <source>
        <dbReference type="ARBA" id="ARBA00044517"/>
    </source>
</evidence>
<dbReference type="OrthoDB" id="9792163at2"/>
<evidence type="ECO:0000313" key="10">
    <source>
        <dbReference type="Proteomes" id="UP000326287"/>
    </source>
</evidence>
<protein>
    <recommendedName>
        <fullName evidence="5">tRNA-queuosine alpha-mannosyltransferase</fullName>
        <ecNumber evidence="4">2.4.1.110</ecNumber>
    </recommendedName>
</protein>
<evidence type="ECO:0000256" key="3">
    <source>
        <dbReference type="ARBA" id="ARBA00022679"/>
    </source>
</evidence>
<dbReference type="KEGG" id="halc:EY643_13005"/>
<dbReference type="InterPro" id="IPR051862">
    <property type="entry name" value="GT-like_domain_containing_1"/>
</dbReference>
<dbReference type="EC" id="2.4.1.110" evidence="4"/>
<dbReference type="InterPro" id="IPR001296">
    <property type="entry name" value="Glyco_trans_1"/>
</dbReference>
<dbReference type="PANTHER" id="PTHR13615">
    <property type="entry name" value="GLYCOSYLTRANSFERASE-LIKE 1"/>
    <property type="match status" value="1"/>
</dbReference>
<sequence length="367" mass="41025">MRVLLLSAYAAQSHRYWQRGLKQMFTDWAWTELELPPRYFSWRMRGNPLTWSQTERATLEQGYDLLVATSMVDLATLRGLVPALTRIPTVLYFHENQFEYPQDRQQHNLLEAQMVSLYAALAADCLLFNSGYNRDTFLAGVDTLLSRMPDHVPSGIPGQLATRAEVLPVPLLAGPEIIEPGEWPGREGVYPQRPLRLLWSARFEHDKGGEELAAILAGLEVAELDYELALTGQQFRNSPAVFEQIAVDFAHRLVSFGYVESLAEFHTLQRNADIVLSTAQHEFQGLAVMEAAAAGCVPVVPNSLAYPEIYPAELCYGSIEDAIALTLQLAAEMRSGAVRACDLDAYQQHALQPRYRRIFQSLAATAG</sequence>
<evidence type="ECO:0000259" key="8">
    <source>
        <dbReference type="Pfam" id="PF12038"/>
    </source>
</evidence>
<comment type="catalytic activity">
    <reaction evidence="6">
        <text>queuosine(34) in tRNA(Asp) + GDP-alpha-D-mannose = O-4''-alpha-D-mannosylqueuosine(34) in tRNA(Asp) + GDP + H(+)</text>
        <dbReference type="Rhea" id="RHEA:12885"/>
        <dbReference type="Rhea" id="RHEA-COMP:18572"/>
        <dbReference type="Rhea" id="RHEA-COMP:18581"/>
        <dbReference type="ChEBI" id="CHEBI:15378"/>
        <dbReference type="ChEBI" id="CHEBI:57527"/>
        <dbReference type="ChEBI" id="CHEBI:58189"/>
        <dbReference type="ChEBI" id="CHEBI:194431"/>
        <dbReference type="ChEBI" id="CHEBI:194442"/>
        <dbReference type="EC" id="2.4.1.110"/>
    </reaction>
    <physiologicalReaction direction="left-to-right" evidence="6">
        <dbReference type="Rhea" id="RHEA:12886"/>
    </physiologicalReaction>
</comment>
<dbReference type="Pfam" id="PF00534">
    <property type="entry name" value="Glycos_transf_1"/>
    <property type="match status" value="1"/>
</dbReference>
<keyword evidence="10" id="KW-1185">Reference proteome</keyword>
<feature type="domain" description="tRNA-queuosine alpha-mannosyltransferase N-terminal" evidence="8">
    <location>
        <begin position="2"/>
        <end position="171"/>
    </location>
</feature>